<evidence type="ECO:0000313" key="2">
    <source>
        <dbReference type="EMBL" id="KIG14324.1"/>
    </source>
</evidence>
<dbReference type="Proteomes" id="UP000031599">
    <property type="component" value="Unassembled WGS sequence"/>
</dbReference>
<organism evidence="2 3">
    <name type="scientific">Enhygromyxa salina</name>
    <dbReference type="NCBI Taxonomy" id="215803"/>
    <lineage>
        <taxon>Bacteria</taxon>
        <taxon>Pseudomonadati</taxon>
        <taxon>Myxococcota</taxon>
        <taxon>Polyangia</taxon>
        <taxon>Nannocystales</taxon>
        <taxon>Nannocystaceae</taxon>
        <taxon>Enhygromyxa</taxon>
    </lineage>
</organism>
<dbReference type="EMBL" id="JMCC02000075">
    <property type="protein sequence ID" value="KIG14324.1"/>
    <property type="molecule type" value="Genomic_DNA"/>
</dbReference>
<comment type="caution">
    <text evidence="2">The sequence shown here is derived from an EMBL/GenBank/DDBJ whole genome shotgun (WGS) entry which is preliminary data.</text>
</comment>
<accession>A0A0C1Z9R8</accession>
<protein>
    <submittedName>
        <fullName evidence="2">Uncharacterized protein</fullName>
    </submittedName>
</protein>
<dbReference type="RefSeq" id="WP_205633068.1">
    <property type="nucleotide sequence ID" value="NZ_JMCC02000075.1"/>
</dbReference>
<sequence length="201" mass="22164">MPLLLSCAKTVVGDDGSSNGEGDSDTSAEGVDSNTGDGDPPEDWCGLSEGPSEPWFQVYQGQELLGGGSDLRVECGFQGFFMLETDPQLGGFIPESEEVEFHVTLDVEGYNVGPNGHFAESDFNIYVACCEETYEYSYECYYLQTRFQLFPPDQIDDLSVIHGLPGTLSVTMQAPEGPVEQVLDVQMWAVEQNSEWEFCDY</sequence>
<evidence type="ECO:0000313" key="3">
    <source>
        <dbReference type="Proteomes" id="UP000031599"/>
    </source>
</evidence>
<dbReference type="AlphaFoldDB" id="A0A0C1Z9R8"/>
<feature type="region of interest" description="Disordered" evidence="1">
    <location>
        <begin position="11"/>
        <end position="47"/>
    </location>
</feature>
<name>A0A0C1Z9R8_9BACT</name>
<gene>
    <name evidence="2" type="ORF">DB30_06926</name>
</gene>
<reference evidence="2 3" key="1">
    <citation type="submission" date="2014-12" db="EMBL/GenBank/DDBJ databases">
        <title>Genome assembly of Enhygromyxa salina DSM 15201.</title>
        <authorList>
            <person name="Sharma G."/>
            <person name="Subramanian S."/>
        </authorList>
    </citation>
    <scope>NUCLEOTIDE SEQUENCE [LARGE SCALE GENOMIC DNA]</scope>
    <source>
        <strain evidence="2 3">DSM 15201</strain>
    </source>
</reference>
<feature type="compositionally biased region" description="Low complexity" evidence="1">
    <location>
        <begin position="13"/>
        <end position="27"/>
    </location>
</feature>
<evidence type="ECO:0000256" key="1">
    <source>
        <dbReference type="SAM" id="MobiDB-lite"/>
    </source>
</evidence>
<proteinExistence type="predicted"/>